<sequence length="194" mass="22109">MNRHGIRIGRTIAFLGISGSGKGTQAERLLRALPRSVDISTGGAFRRIAARSNLVGRFTRRVLSRGEIMPYWAPAYVWLNAFFERLKGDESIIFDGAPRLVAEAEMMDDFMRDVGRPLPIAIYLELSPRAARERLLARGRADDNARAIAGRFAFFRRNVRPVIAYYRRHRRLIVINGEQSPAEVWRDIRTALQL</sequence>
<keyword evidence="4 5" id="KW-0418">Kinase</keyword>
<proteinExistence type="inferred from homology"/>
<dbReference type="PANTHER" id="PTHR23359">
    <property type="entry name" value="NUCLEOTIDE KINASE"/>
    <property type="match status" value="1"/>
</dbReference>
<dbReference type="GO" id="GO:0005737">
    <property type="term" value="C:cytoplasm"/>
    <property type="evidence" value="ECO:0007669"/>
    <property type="project" value="UniProtKB-SubCell"/>
</dbReference>
<keyword evidence="1 5" id="KW-0808">Transferase</keyword>
<evidence type="ECO:0000313" key="9">
    <source>
        <dbReference type="Proteomes" id="UP000756703"/>
    </source>
</evidence>
<gene>
    <name evidence="5" type="primary">adk</name>
    <name evidence="8" type="ORF">HY473_00440</name>
</gene>
<name>A0A932YWW3_9BACT</name>
<dbReference type="GO" id="GO:0005524">
    <property type="term" value="F:ATP binding"/>
    <property type="evidence" value="ECO:0007669"/>
    <property type="project" value="UniProtKB-UniRule"/>
</dbReference>
<dbReference type="EC" id="2.7.4.3" evidence="5 7"/>
<dbReference type="CDD" id="cd01428">
    <property type="entry name" value="ADK"/>
    <property type="match status" value="1"/>
</dbReference>
<keyword evidence="5" id="KW-0963">Cytoplasm</keyword>
<feature type="binding site" evidence="5">
    <location>
        <position position="140"/>
    </location>
    <ligand>
        <name>AMP</name>
        <dbReference type="ChEBI" id="CHEBI:456215"/>
    </ligand>
</feature>
<evidence type="ECO:0000256" key="5">
    <source>
        <dbReference type="HAMAP-Rule" id="MF_00235"/>
    </source>
</evidence>
<dbReference type="Gene3D" id="3.40.50.300">
    <property type="entry name" value="P-loop containing nucleotide triphosphate hydrolases"/>
    <property type="match status" value="1"/>
</dbReference>
<dbReference type="AlphaFoldDB" id="A0A932YWW3"/>
<comment type="caution">
    <text evidence="5">Lacks conserved residue(s) required for the propagation of feature annotation.</text>
</comment>
<comment type="subunit">
    <text evidence="5 7">Monomer.</text>
</comment>
<evidence type="ECO:0000256" key="2">
    <source>
        <dbReference type="ARBA" id="ARBA00022727"/>
    </source>
</evidence>
<comment type="catalytic activity">
    <reaction evidence="5 7">
        <text>AMP + ATP = 2 ADP</text>
        <dbReference type="Rhea" id="RHEA:12973"/>
        <dbReference type="ChEBI" id="CHEBI:30616"/>
        <dbReference type="ChEBI" id="CHEBI:456215"/>
        <dbReference type="ChEBI" id="CHEBI:456216"/>
        <dbReference type="EC" id="2.7.4.3"/>
    </reaction>
</comment>
<dbReference type="EMBL" id="JACQMI010000003">
    <property type="protein sequence ID" value="MBI4132555.1"/>
    <property type="molecule type" value="Genomic_DNA"/>
</dbReference>
<dbReference type="Proteomes" id="UP000756703">
    <property type="component" value="Unassembled WGS sequence"/>
</dbReference>
<evidence type="ECO:0000256" key="6">
    <source>
        <dbReference type="RuleBase" id="RU003330"/>
    </source>
</evidence>
<reference evidence="8" key="1">
    <citation type="submission" date="2020-07" db="EMBL/GenBank/DDBJ databases">
        <title>Huge and variable diversity of episymbiotic CPR bacteria and DPANN archaea in groundwater ecosystems.</title>
        <authorList>
            <person name="He C.Y."/>
            <person name="Keren R."/>
            <person name="Whittaker M."/>
            <person name="Farag I.F."/>
            <person name="Doudna J."/>
            <person name="Cate J.H.D."/>
            <person name="Banfield J.F."/>
        </authorList>
    </citation>
    <scope>NUCLEOTIDE SEQUENCE</scope>
    <source>
        <strain evidence="8">NC_groundwater_1225_Ag_S-0.1um_56_177</strain>
    </source>
</reference>
<comment type="domain">
    <text evidence="5">Consists of three domains, a large central CORE domain and two small peripheral domains, NMPbind and LID, which undergo movements during catalysis. The LID domain closes over the site of phosphoryl transfer upon ATP binding. Assembling and dissambling the active center during each catalytic cycle provides an effective means to prevent ATP hydrolysis.</text>
</comment>
<keyword evidence="5 7" id="KW-0067">ATP-binding</keyword>
<protein>
    <recommendedName>
        <fullName evidence="5 7">Adenylate kinase</fullName>
        <shortName evidence="5">AK</shortName>
        <ecNumber evidence="5 7">2.7.4.3</ecNumber>
    </recommendedName>
    <alternativeName>
        <fullName evidence="5">ATP-AMP transphosphorylase</fullName>
    </alternativeName>
    <alternativeName>
        <fullName evidence="5">ATP:AMP phosphotransferase</fullName>
    </alternativeName>
    <alternativeName>
        <fullName evidence="5">Adenylate monophosphate kinase</fullName>
    </alternativeName>
</protein>
<dbReference type="GO" id="GO:0044209">
    <property type="term" value="P:AMP salvage"/>
    <property type="evidence" value="ECO:0007669"/>
    <property type="project" value="UniProtKB-UniRule"/>
</dbReference>
<feature type="binding site" evidence="5">
    <location>
        <position position="151"/>
    </location>
    <ligand>
        <name>AMP</name>
        <dbReference type="ChEBI" id="CHEBI:456215"/>
    </ligand>
</feature>
<dbReference type="InterPro" id="IPR000850">
    <property type="entry name" value="Adenylat/UMP-CMP_kin"/>
</dbReference>
<keyword evidence="3 5" id="KW-0547">Nucleotide-binding</keyword>
<keyword evidence="2 5" id="KW-0545">Nucleotide biosynthesis</keyword>
<evidence type="ECO:0000256" key="3">
    <source>
        <dbReference type="ARBA" id="ARBA00022741"/>
    </source>
</evidence>
<accession>A0A932YWW3</accession>
<dbReference type="Pfam" id="PF00406">
    <property type="entry name" value="ADK"/>
    <property type="match status" value="1"/>
</dbReference>
<dbReference type="InterPro" id="IPR027417">
    <property type="entry name" value="P-loop_NTPase"/>
</dbReference>
<comment type="pathway">
    <text evidence="5">Purine metabolism; AMP biosynthesis via salvage pathway; AMP from ADP: step 1/1.</text>
</comment>
<comment type="subcellular location">
    <subcellularLocation>
        <location evidence="5 7">Cytoplasm</location>
    </subcellularLocation>
</comment>
<feature type="binding site" evidence="5">
    <location>
        <position position="46"/>
    </location>
    <ligand>
        <name>AMP</name>
        <dbReference type="ChEBI" id="CHEBI:456215"/>
    </ligand>
</feature>
<dbReference type="PRINTS" id="PR00094">
    <property type="entry name" value="ADENYLTKNASE"/>
</dbReference>
<evidence type="ECO:0000313" key="8">
    <source>
        <dbReference type="EMBL" id="MBI4132555.1"/>
    </source>
</evidence>
<dbReference type="GO" id="GO:0004017">
    <property type="term" value="F:AMP kinase activity"/>
    <property type="evidence" value="ECO:0007669"/>
    <property type="project" value="UniProtKB-UniRule"/>
</dbReference>
<feature type="binding site" evidence="5">
    <location>
        <position position="179"/>
    </location>
    <ligand>
        <name>ATP</name>
        <dbReference type="ChEBI" id="CHEBI:30616"/>
    </ligand>
</feature>
<comment type="function">
    <text evidence="5">Catalyzes the reversible transfer of the terminal phosphate group between ATP and AMP. Plays an important role in cellular energy homeostasis and in adenine nucleotide metabolism.</text>
</comment>
<feature type="binding site" evidence="5">
    <location>
        <begin position="19"/>
        <end position="24"/>
    </location>
    <ligand>
        <name>ATP</name>
        <dbReference type="ChEBI" id="CHEBI:30616"/>
    </ligand>
</feature>
<feature type="binding site" evidence="5">
    <location>
        <position position="41"/>
    </location>
    <ligand>
        <name>AMP</name>
        <dbReference type="ChEBI" id="CHEBI:456215"/>
    </ligand>
</feature>
<comment type="caution">
    <text evidence="8">The sequence shown here is derived from an EMBL/GenBank/DDBJ whole genome shotgun (WGS) entry which is preliminary data.</text>
</comment>
<evidence type="ECO:0000256" key="1">
    <source>
        <dbReference type="ARBA" id="ARBA00022679"/>
    </source>
</evidence>
<evidence type="ECO:0000256" key="4">
    <source>
        <dbReference type="ARBA" id="ARBA00022777"/>
    </source>
</evidence>
<evidence type="ECO:0000256" key="7">
    <source>
        <dbReference type="RuleBase" id="RU003331"/>
    </source>
</evidence>
<organism evidence="8 9">
    <name type="scientific">Candidatus Sungiibacteriota bacterium</name>
    <dbReference type="NCBI Taxonomy" id="2750080"/>
    <lineage>
        <taxon>Bacteria</taxon>
        <taxon>Candidatus Sungiibacteriota</taxon>
    </lineage>
</organism>
<feature type="binding site" evidence="5">
    <location>
        <position position="138"/>
    </location>
    <ligand>
        <name>ATP</name>
        <dbReference type="ChEBI" id="CHEBI:30616"/>
    </ligand>
</feature>
<dbReference type="HAMAP" id="MF_00235">
    <property type="entry name" value="Adenylate_kinase_Adk"/>
    <property type="match status" value="1"/>
</dbReference>
<dbReference type="SUPFAM" id="SSF52540">
    <property type="entry name" value="P-loop containing nucleoside triphosphate hydrolases"/>
    <property type="match status" value="1"/>
</dbReference>
<comment type="similarity">
    <text evidence="5 6">Belongs to the adenylate kinase family.</text>
</comment>